<evidence type="ECO:0000259" key="4">
    <source>
        <dbReference type="PROSITE" id="PS50043"/>
    </source>
</evidence>
<reference evidence="5 6" key="1">
    <citation type="submission" date="2019-09" db="EMBL/GenBank/DDBJ databases">
        <title>Phylogeny of genus Pseudoclavibacter and closely related genus.</title>
        <authorList>
            <person name="Li Y."/>
        </authorList>
    </citation>
    <scope>NUCLEOTIDE SEQUENCE [LARGE SCALE GENOMIC DNA]</scope>
    <source>
        <strain evidence="5 6">EGI 60007</strain>
    </source>
</reference>
<dbReference type="SUPFAM" id="SSF46894">
    <property type="entry name" value="C-terminal effector domain of the bipartite response regulators"/>
    <property type="match status" value="1"/>
</dbReference>
<gene>
    <name evidence="5" type="ORF">F8O04_11635</name>
</gene>
<dbReference type="GO" id="GO:0006355">
    <property type="term" value="P:regulation of DNA-templated transcription"/>
    <property type="evidence" value="ECO:0007669"/>
    <property type="project" value="InterPro"/>
</dbReference>
<dbReference type="AlphaFoldDB" id="A0A6H9WQY9"/>
<dbReference type="PROSITE" id="PS50043">
    <property type="entry name" value="HTH_LUXR_2"/>
    <property type="match status" value="1"/>
</dbReference>
<dbReference type="InterPro" id="IPR000792">
    <property type="entry name" value="Tscrpt_reg_LuxR_C"/>
</dbReference>
<dbReference type="PANTHER" id="PTHR44688:SF16">
    <property type="entry name" value="DNA-BINDING TRANSCRIPTIONAL ACTIVATOR DEVR_DOSR"/>
    <property type="match status" value="1"/>
</dbReference>
<feature type="domain" description="HTH luxR-type" evidence="4">
    <location>
        <begin position="414"/>
        <end position="479"/>
    </location>
</feature>
<name>A0A6H9WQY9_9MICO</name>
<dbReference type="SMART" id="SM00421">
    <property type="entry name" value="HTH_LUXR"/>
    <property type="match status" value="1"/>
</dbReference>
<dbReference type="OrthoDB" id="4811808at2"/>
<dbReference type="PRINTS" id="PR00038">
    <property type="entry name" value="HTHLUXR"/>
</dbReference>
<evidence type="ECO:0000313" key="5">
    <source>
        <dbReference type="EMBL" id="KAB1648465.1"/>
    </source>
</evidence>
<dbReference type="PANTHER" id="PTHR44688">
    <property type="entry name" value="DNA-BINDING TRANSCRIPTIONAL ACTIVATOR DEVR_DOSR"/>
    <property type="match status" value="1"/>
</dbReference>
<organism evidence="5 6">
    <name type="scientific">Pseudoclavibacter endophyticus</name>
    <dbReference type="NCBI Taxonomy" id="1778590"/>
    <lineage>
        <taxon>Bacteria</taxon>
        <taxon>Bacillati</taxon>
        <taxon>Actinomycetota</taxon>
        <taxon>Actinomycetes</taxon>
        <taxon>Micrococcales</taxon>
        <taxon>Microbacteriaceae</taxon>
        <taxon>Pseudoclavibacter</taxon>
    </lineage>
</organism>
<dbReference type="CDD" id="cd06170">
    <property type="entry name" value="LuxR_C_like"/>
    <property type="match status" value="1"/>
</dbReference>
<keyword evidence="1" id="KW-0805">Transcription regulation</keyword>
<accession>A0A6H9WQY9</accession>
<evidence type="ECO:0000256" key="1">
    <source>
        <dbReference type="ARBA" id="ARBA00023015"/>
    </source>
</evidence>
<keyword evidence="3" id="KW-0804">Transcription</keyword>
<keyword evidence="6" id="KW-1185">Reference proteome</keyword>
<dbReference type="InterPro" id="IPR016032">
    <property type="entry name" value="Sig_transdc_resp-reg_C-effctor"/>
</dbReference>
<protein>
    <submittedName>
        <fullName evidence="5">Helix-turn-helix transcriptional regulator</fullName>
    </submittedName>
</protein>
<evidence type="ECO:0000256" key="2">
    <source>
        <dbReference type="ARBA" id="ARBA00023125"/>
    </source>
</evidence>
<sequence>MLEVSAAGFPSGTGISARMCGEGLRASMAGDPALALPQLVRASSTLTVTGTLAPLPELPAAVASIVAMHSGDLAAAATVLDAAIEGRQGGPAGAPRLRLLRAWAAMLAGEASRAREECALARQHPFALAPRDELFARSLEVGLARRADDLQALMRAWEGVREFIMTVGMGLFTLLPLGELVVAAARMRDTRAVEPALAEAWALLSRLGDPPLWSSTLRWACVQAGILANRPDELPPHAAALVRASQDFPLAAALAEAGRAWVRMLGGQVEATAAEAAATRLARAGLPWDGARLAAHAAGRAAERKDMLRLLQVARELYGDRAALTAGTAQGAQRSGDVAGAPVVVRDASPSNAGRDGTAISSRTFTNGSVRKRRARGGGARASLAPVQHVPDRRPALDARLREPAAVATSPAAAEQLARRLSEREREVVRLVLAGKTYAEIGSALFISPRTAEHHIARVRRRIGASSRSEMLDVLHSAFGGRQ</sequence>
<keyword evidence="2" id="KW-0238">DNA-binding</keyword>
<dbReference type="GO" id="GO:0003677">
    <property type="term" value="F:DNA binding"/>
    <property type="evidence" value="ECO:0007669"/>
    <property type="project" value="UniProtKB-KW"/>
</dbReference>
<dbReference type="Pfam" id="PF00196">
    <property type="entry name" value="GerE"/>
    <property type="match status" value="1"/>
</dbReference>
<evidence type="ECO:0000256" key="3">
    <source>
        <dbReference type="ARBA" id="ARBA00023163"/>
    </source>
</evidence>
<dbReference type="EMBL" id="WBJY01000002">
    <property type="protein sequence ID" value="KAB1648465.1"/>
    <property type="molecule type" value="Genomic_DNA"/>
</dbReference>
<comment type="caution">
    <text evidence="5">The sequence shown here is derived from an EMBL/GenBank/DDBJ whole genome shotgun (WGS) entry which is preliminary data.</text>
</comment>
<dbReference type="Gene3D" id="1.10.10.10">
    <property type="entry name" value="Winged helix-like DNA-binding domain superfamily/Winged helix DNA-binding domain"/>
    <property type="match status" value="1"/>
</dbReference>
<evidence type="ECO:0000313" key="6">
    <source>
        <dbReference type="Proteomes" id="UP000431744"/>
    </source>
</evidence>
<proteinExistence type="predicted"/>
<dbReference type="InterPro" id="IPR036388">
    <property type="entry name" value="WH-like_DNA-bd_sf"/>
</dbReference>
<dbReference type="Proteomes" id="UP000431744">
    <property type="component" value="Unassembled WGS sequence"/>
</dbReference>